<evidence type="ECO:0008006" key="9">
    <source>
        <dbReference type="Google" id="ProtNLM"/>
    </source>
</evidence>
<dbReference type="InterPro" id="IPR007554">
    <property type="entry name" value="Glycerophosphate_synth"/>
</dbReference>
<evidence type="ECO:0000313" key="7">
    <source>
        <dbReference type="EMBL" id="GGA90337.1"/>
    </source>
</evidence>
<dbReference type="SUPFAM" id="SSF53756">
    <property type="entry name" value="UDP-Glycosyltransferase/glycogen phosphorylase"/>
    <property type="match status" value="1"/>
</dbReference>
<evidence type="ECO:0000256" key="6">
    <source>
        <dbReference type="ARBA" id="ARBA00023136"/>
    </source>
</evidence>
<dbReference type="Pfam" id="PF04464">
    <property type="entry name" value="Glyphos_transf"/>
    <property type="match status" value="1"/>
</dbReference>
<comment type="caution">
    <text evidence="7">The sequence shown here is derived from an EMBL/GenBank/DDBJ whole genome shotgun (WGS) entry which is preliminary data.</text>
</comment>
<dbReference type="RefSeq" id="WP_188508792.1">
    <property type="nucleotide sequence ID" value="NZ_BMGB01000001.1"/>
</dbReference>
<dbReference type="GO" id="GO:0047355">
    <property type="term" value="F:CDP-glycerol glycerophosphotransferase activity"/>
    <property type="evidence" value="ECO:0007669"/>
    <property type="project" value="InterPro"/>
</dbReference>
<evidence type="ECO:0000256" key="3">
    <source>
        <dbReference type="ARBA" id="ARBA00022475"/>
    </source>
</evidence>
<keyword evidence="5" id="KW-0777">Teichoic acid biosynthesis</keyword>
<dbReference type="AlphaFoldDB" id="A0A916WDS6"/>
<dbReference type="GO" id="GO:0005886">
    <property type="term" value="C:plasma membrane"/>
    <property type="evidence" value="ECO:0007669"/>
    <property type="project" value="UniProtKB-SubCell"/>
</dbReference>
<dbReference type="Gene3D" id="3.40.50.12580">
    <property type="match status" value="1"/>
</dbReference>
<dbReference type="InterPro" id="IPR043148">
    <property type="entry name" value="TagF_C"/>
</dbReference>
<dbReference type="Gene3D" id="3.40.50.11820">
    <property type="match status" value="1"/>
</dbReference>
<dbReference type="PANTHER" id="PTHR37316:SF3">
    <property type="entry name" value="TEICHOIC ACID GLYCEROL-PHOSPHATE TRANSFERASE"/>
    <property type="match status" value="1"/>
</dbReference>
<dbReference type="InterPro" id="IPR051612">
    <property type="entry name" value="Teichoic_Acid_Biosynth"/>
</dbReference>
<sequence length="498" mass="54505">MTASLPLGSPSTATTIDSIVVEGGSAPRVVVSGTGRAIGAVLRGPRQDLAGTIDQADGRFTAAFPLLASRWSGPLLPAPSGSYVLTLDADVEAPLPAPVLAPRLLRAEVVAGGSSLTVEVSPPLTDAERGPDAQAALEARYRGTKQAPLDAVFFESFYGQSATCNPLAIDREFAATRPDVARYWSVVDASVEVPQGSVPLIEGSADWWRIRGSARLLVVNDWLRNRFRRRSFQTVLQTWHGTPLKKIALGRPGVSLRTALATVRERSRWNIMLAQNQHSTAVFRSAYAFLGPIWQEGYPRDDALVGGNGAAVRERLGIADDVTVLLYAPTWRDDRPEHIDHLEVAAFTDALGPGYVTLIRGHSRTLRPGRDVRASNVLDVTGYPDVTELFLVADALITDYSSVMFDYSVTGKPMFFFAPDLDHYREQLRGFYFDLDEAAPGPVVQNAAELVDLVLDRERVKADYADRYRAWQQRFNPRDDGHSAERIVARLIARKAIG</sequence>
<dbReference type="InterPro" id="IPR043149">
    <property type="entry name" value="TagF_N"/>
</dbReference>
<evidence type="ECO:0000256" key="4">
    <source>
        <dbReference type="ARBA" id="ARBA00022679"/>
    </source>
</evidence>
<comment type="similarity">
    <text evidence="2">Belongs to the CDP-glycerol glycerophosphotransferase family.</text>
</comment>
<keyword evidence="4" id="KW-0808">Transferase</keyword>
<name>A0A916WDS6_9MICO</name>
<reference evidence="7" key="1">
    <citation type="journal article" date="2014" name="Int. J. Syst. Evol. Microbiol.">
        <title>Complete genome sequence of Corynebacterium casei LMG S-19264T (=DSM 44701T), isolated from a smear-ripened cheese.</title>
        <authorList>
            <consortium name="US DOE Joint Genome Institute (JGI-PGF)"/>
            <person name="Walter F."/>
            <person name="Albersmeier A."/>
            <person name="Kalinowski J."/>
            <person name="Ruckert C."/>
        </authorList>
    </citation>
    <scope>NUCLEOTIDE SEQUENCE</scope>
    <source>
        <strain evidence="7">CGMCC 1.12813</strain>
    </source>
</reference>
<evidence type="ECO:0000256" key="5">
    <source>
        <dbReference type="ARBA" id="ARBA00022944"/>
    </source>
</evidence>
<protein>
    <recommendedName>
        <fullName evidence="9">Glycosyl/glycerophosphate transferase</fullName>
    </recommendedName>
</protein>
<gene>
    <name evidence="7" type="ORF">GCM10010979_01280</name>
</gene>
<keyword evidence="6" id="KW-0472">Membrane</keyword>
<dbReference type="Proteomes" id="UP000606922">
    <property type="component" value="Unassembled WGS sequence"/>
</dbReference>
<dbReference type="GO" id="GO:0019350">
    <property type="term" value="P:teichoic acid biosynthetic process"/>
    <property type="evidence" value="ECO:0007669"/>
    <property type="project" value="UniProtKB-KW"/>
</dbReference>
<keyword evidence="3" id="KW-1003">Cell membrane</keyword>
<accession>A0A916WDS6</accession>
<dbReference type="EMBL" id="BMGB01000001">
    <property type="protein sequence ID" value="GGA90337.1"/>
    <property type="molecule type" value="Genomic_DNA"/>
</dbReference>
<organism evidence="7 8">
    <name type="scientific">Conyzicola nivalis</name>
    <dbReference type="NCBI Taxonomy" id="1477021"/>
    <lineage>
        <taxon>Bacteria</taxon>
        <taxon>Bacillati</taxon>
        <taxon>Actinomycetota</taxon>
        <taxon>Actinomycetes</taxon>
        <taxon>Micrococcales</taxon>
        <taxon>Microbacteriaceae</taxon>
        <taxon>Conyzicola</taxon>
    </lineage>
</organism>
<keyword evidence="8" id="KW-1185">Reference proteome</keyword>
<dbReference type="PANTHER" id="PTHR37316">
    <property type="entry name" value="TEICHOIC ACID GLYCEROL-PHOSPHATE PRIMASE"/>
    <property type="match status" value="1"/>
</dbReference>
<reference evidence="7" key="2">
    <citation type="submission" date="2020-09" db="EMBL/GenBank/DDBJ databases">
        <authorList>
            <person name="Sun Q."/>
            <person name="Zhou Y."/>
        </authorList>
    </citation>
    <scope>NUCLEOTIDE SEQUENCE</scope>
    <source>
        <strain evidence="7">CGMCC 1.12813</strain>
    </source>
</reference>
<proteinExistence type="inferred from homology"/>
<evidence type="ECO:0000313" key="8">
    <source>
        <dbReference type="Proteomes" id="UP000606922"/>
    </source>
</evidence>
<comment type="subcellular location">
    <subcellularLocation>
        <location evidence="1">Cell membrane</location>
        <topology evidence="1">Peripheral membrane protein</topology>
    </subcellularLocation>
</comment>
<evidence type="ECO:0000256" key="1">
    <source>
        <dbReference type="ARBA" id="ARBA00004202"/>
    </source>
</evidence>
<evidence type="ECO:0000256" key="2">
    <source>
        <dbReference type="ARBA" id="ARBA00010488"/>
    </source>
</evidence>